<evidence type="ECO:0000313" key="1">
    <source>
        <dbReference type="EMBL" id="AWP04021.1"/>
    </source>
</evidence>
<proteinExistence type="predicted"/>
<gene>
    <name evidence="1" type="ORF">SMAX5B_006271</name>
</gene>
<sequence length="76" mass="8484">MGAWSKKFLLTRHRSESLLNEALCGVEHNPSNQGQGRRVEYKEGNQLIGTQHGHCPNSLWILVNGHGRGHPRGESD</sequence>
<reference evidence="1 2" key="1">
    <citation type="submission" date="2017-12" db="EMBL/GenBank/DDBJ databases">
        <title>Integrating genomic resources of turbot (Scophthalmus maximus) in depth evaluation of genetic and physical mapping variation across individuals.</title>
        <authorList>
            <person name="Martinez P."/>
        </authorList>
    </citation>
    <scope>NUCLEOTIDE SEQUENCE [LARGE SCALE GENOMIC DNA]</scope>
</reference>
<accession>A0A2U9BJA8</accession>
<dbReference type="EMBL" id="CP026249">
    <property type="protein sequence ID" value="AWP04021.1"/>
    <property type="molecule type" value="Genomic_DNA"/>
</dbReference>
<keyword evidence="2" id="KW-1185">Reference proteome</keyword>
<protein>
    <submittedName>
        <fullName evidence="1">Uncharacterized protein</fullName>
    </submittedName>
</protein>
<evidence type="ECO:0000313" key="2">
    <source>
        <dbReference type="Proteomes" id="UP000246464"/>
    </source>
</evidence>
<name>A0A2U9BJA8_SCOMX</name>
<dbReference type="Proteomes" id="UP000246464">
    <property type="component" value="Chromosome 7"/>
</dbReference>
<organism evidence="1 2">
    <name type="scientific">Scophthalmus maximus</name>
    <name type="common">Turbot</name>
    <name type="synonym">Psetta maxima</name>
    <dbReference type="NCBI Taxonomy" id="52904"/>
    <lineage>
        <taxon>Eukaryota</taxon>
        <taxon>Metazoa</taxon>
        <taxon>Chordata</taxon>
        <taxon>Craniata</taxon>
        <taxon>Vertebrata</taxon>
        <taxon>Euteleostomi</taxon>
        <taxon>Actinopterygii</taxon>
        <taxon>Neopterygii</taxon>
        <taxon>Teleostei</taxon>
        <taxon>Neoteleostei</taxon>
        <taxon>Acanthomorphata</taxon>
        <taxon>Carangaria</taxon>
        <taxon>Pleuronectiformes</taxon>
        <taxon>Pleuronectoidei</taxon>
        <taxon>Scophthalmidae</taxon>
        <taxon>Scophthalmus</taxon>
    </lineage>
</organism>
<dbReference type="AlphaFoldDB" id="A0A2U9BJA8"/>